<dbReference type="EMBL" id="JEMT01028454">
    <property type="protein sequence ID" value="EXX54608.1"/>
    <property type="molecule type" value="Genomic_DNA"/>
</dbReference>
<evidence type="ECO:0000313" key="2">
    <source>
        <dbReference type="Proteomes" id="UP000022910"/>
    </source>
</evidence>
<evidence type="ECO:0000313" key="1">
    <source>
        <dbReference type="EMBL" id="EXX54608.1"/>
    </source>
</evidence>
<dbReference type="HOGENOM" id="CLU_2832549_0_0_1"/>
<keyword evidence="2" id="KW-1185">Reference proteome</keyword>
<sequence length="66" mass="7900">MDDEEFNIEEEFQNQIEQFLEIDSNINDDDFDLDNINVEGIEHPAQNKDAKWKLDIIFEDNLHCPF</sequence>
<comment type="caution">
    <text evidence="1">The sequence shown here is derived from an EMBL/GenBank/DDBJ whole genome shotgun (WGS) entry which is preliminary data.</text>
</comment>
<accession>A0A015LIH5</accession>
<reference evidence="1 2" key="1">
    <citation type="submission" date="2014-02" db="EMBL/GenBank/DDBJ databases">
        <title>Single nucleus genome sequencing reveals high similarity among nuclei of an endomycorrhizal fungus.</title>
        <authorList>
            <person name="Lin K."/>
            <person name="Geurts R."/>
            <person name="Zhang Z."/>
            <person name="Limpens E."/>
            <person name="Saunders D.G."/>
            <person name="Mu D."/>
            <person name="Pang E."/>
            <person name="Cao H."/>
            <person name="Cha H."/>
            <person name="Lin T."/>
            <person name="Zhou Q."/>
            <person name="Shang Y."/>
            <person name="Li Y."/>
            <person name="Ivanov S."/>
            <person name="Sharma T."/>
            <person name="Velzen R.V."/>
            <person name="Ruijter N.D."/>
            <person name="Aanen D.K."/>
            <person name="Win J."/>
            <person name="Kamoun S."/>
            <person name="Bisseling T."/>
            <person name="Huang S."/>
        </authorList>
    </citation>
    <scope>NUCLEOTIDE SEQUENCE [LARGE SCALE GENOMIC DNA]</scope>
    <source>
        <strain evidence="2">DAOM197198w</strain>
    </source>
</reference>
<dbReference type="Proteomes" id="UP000022910">
    <property type="component" value="Unassembled WGS sequence"/>
</dbReference>
<name>A0A015LIH5_RHIIW</name>
<protein>
    <submittedName>
        <fullName evidence="1">Uncharacterized protein</fullName>
    </submittedName>
</protein>
<proteinExistence type="predicted"/>
<dbReference type="AlphaFoldDB" id="A0A015LIH5"/>
<gene>
    <name evidence="1" type="ORF">RirG_232980</name>
</gene>
<organism evidence="1 2">
    <name type="scientific">Rhizophagus irregularis (strain DAOM 197198w)</name>
    <name type="common">Glomus intraradices</name>
    <dbReference type="NCBI Taxonomy" id="1432141"/>
    <lineage>
        <taxon>Eukaryota</taxon>
        <taxon>Fungi</taxon>
        <taxon>Fungi incertae sedis</taxon>
        <taxon>Mucoromycota</taxon>
        <taxon>Glomeromycotina</taxon>
        <taxon>Glomeromycetes</taxon>
        <taxon>Glomerales</taxon>
        <taxon>Glomeraceae</taxon>
        <taxon>Rhizophagus</taxon>
    </lineage>
</organism>